<accession>A0A146GA12</accession>
<dbReference type="PANTHER" id="PTHR43761:SF1">
    <property type="entry name" value="D-ISOMER SPECIFIC 2-HYDROXYACID DEHYDROGENASE CATALYTIC DOMAIN-CONTAINING PROTEIN-RELATED"/>
    <property type="match status" value="1"/>
</dbReference>
<dbReference type="AlphaFoldDB" id="A0A146GA12"/>
<dbReference type="InterPro" id="IPR050418">
    <property type="entry name" value="D-iso_2-hydroxyacid_DH_PdxB"/>
</dbReference>
<evidence type="ECO:0000313" key="7">
    <source>
        <dbReference type="EMBL" id="GAT33426.1"/>
    </source>
</evidence>
<dbReference type="GO" id="GO:0016616">
    <property type="term" value="F:oxidoreductase activity, acting on the CH-OH group of donors, NAD or NADP as acceptor"/>
    <property type="evidence" value="ECO:0007669"/>
    <property type="project" value="InterPro"/>
</dbReference>
<protein>
    <submittedName>
        <fullName evidence="7">Glycerate dehydrogenase</fullName>
    </submittedName>
</protein>
<keyword evidence="2 4" id="KW-0560">Oxidoreductase</keyword>
<comment type="similarity">
    <text evidence="1 4">Belongs to the D-isomer specific 2-hydroxyacid dehydrogenase family.</text>
</comment>
<dbReference type="InParanoid" id="A0A146GA12"/>
<evidence type="ECO:0000256" key="3">
    <source>
        <dbReference type="ARBA" id="ARBA00023027"/>
    </source>
</evidence>
<dbReference type="SUPFAM" id="SSF52283">
    <property type="entry name" value="Formate/glycerate dehydrogenase catalytic domain-like"/>
    <property type="match status" value="1"/>
</dbReference>
<keyword evidence="3" id="KW-0520">NAD</keyword>
<dbReference type="OrthoDB" id="9805416at2"/>
<dbReference type="GO" id="GO:0051287">
    <property type="term" value="F:NAD binding"/>
    <property type="evidence" value="ECO:0007669"/>
    <property type="project" value="InterPro"/>
</dbReference>
<dbReference type="InterPro" id="IPR029753">
    <property type="entry name" value="D-isomer_DH_CS"/>
</dbReference>
<evidence type="ECO:0000313" key="8">
    <source>
        <dbReference type="Proteomes" id="UP000076023"/>
    </source>
</evidence>
<dbReference type="Proteomes" id="UP000076023">
    <property type="component" value="Unassembled WGS sequence"/>
</dbReference>
<keyword evidence="8" id="KW-1185">Reference proteome</keyword>
<dbReference type="Gene3D" id="3.40.50.720">
    <property type="entry name" value="NAD(P)-binding Rossmann-like Domain"/>
    <property type="match status" value="2"/>
</dbReference>
<feature type="domain" description="D-isomer specific 2-hydroxyacid dehydrogenase NAD-binding" evidence="6">
    <location>
        <begin position="116"/>
        <end position="294"/>
    </location>
</feature>
<dbReference type="PROSITE" id="PS00671">
    <property type="entry name" value="D_2_HYDROXYACID_DH_3"/>
    <property type="match status" value="1"/>
</dbReference>
<dbReference type="InterPro" id="IPR036291">
    <property type="entry name" value="NAD(P)-bd_dom_sf"/>
</dbReference>
<evidence type="ECO:0000256" key="1">
    <source>
        <dbReference type="ARBA" id="ARBA00005854"/>
    </source>
</evidence>
<dbReference type="EMBL" id="BDCO01000002">
    <property type="protein sequence ID" value="GAT33426.1"/>
    <property type="molecule type" value="Genomic_DNA"/>
</dbReference>
<comment type="caution">
    <text evidence="7">The sequence shown here is derived from an EMBL/GenBank/DDBJ whole genome shotgun (WGS) entry which is preliminary data.</text>
</comment>
<feature type="domain" description="D-isomer specific 2-hydroxyacid dehydrogenase catalytic" evidence="5">
    <location>
        <begin position="33"/>
        <end position="325"/>
    </location>
</feature>
<dbReference type="Pfam" id="PF02826">
    <property type="entry name" value="2-Hacid_dh_C"/>
    <property type="match status" value="1"/>
</dbReference>
<evidence type="ECO:0000256" key="2">
    <source>
        <dbReference type="ARBA" id="ARBA00023002"/>
    </source>
</evidence>
<evidence type="ECO:0000259" key="5">
    <source>
        <dbReference type="Pfam" id="PF00389"/>
    </source>
</evidence>
<dbReference type="PANTHER" id="PTHR43761">
    <property type="entry name" value="D-ISOMER SPECIFIC 2-HYDROXYACID DEHYDROGENASE FAMILY PROTEIN (AFU_ORTHOLOGUE AFUA_1G13630)"/>
    <property type="match status" value="1"/>
</dbReference>
<name>A0A146GA12_TERSA</name>
<dbReference type="RefSeq" id="WP_075080666.1">
    <property type="nucleotide sequence ID" value="NZ_BDCO01000002.1"/>
</dbReference>
<dbReference type="CDD" id="cd12162">
    <property type="entry name" value="2-Hacid_dh_4"/>
    <property type="match status" value="1"/>
</dbReference>
<dbReference type="FunCoup" id="A0A146GA12">
    <property type="interactions" value="365"/>
</dbReference>
<sequence>MPKIVVLDGYTLNPLPAAESSPDHPSWHALATLGDLTIHERSTPADIPARIADAEIVLTNKAPLSRETISSLPHLKYIGVMATGTNIVDLKAASEHGIVVTNVPGYSTMSVAQHVFALILELCSQVGPLDREVKSGRWQACPDFCFTVAPLHELDGKTLGIVGLGAIGQAVARIGVAFGMKIIATARSPKQVDFPVDWVSTEDLLRRADVVSLHCPLTPETHHLINAKTLAGMKPSALLINTGRGPLVEEQAVAAALEAGQLGGYGGDVLLAEPPVHGSPLISAPRSVLTPHVAWASVEARQRLMDALVGNVKAFLSGIPSNVVNSPVRS</sequence>
<organism evidence="7 8">
    <name type="scientific">Terrimicrobium sacchariphilum</name>
    <dbReference type="NCBI Taxonomy" id="690879"/>
    <lineage>
        <taxon>Bacteria</taxon>
        <taxon>Pseudomonadati</taxon>
        <taxon>Verrucomicrobiota</taxon>
        <taxon>Terrimicrobiia</taxon>
        <taxon>Terrimicrobiales</taxon>
        <taxon>Terrimicrobiaceae</taxon>
        <taxon>Terrimicrobium</taxon>
    </lineage>
</organism>
<dbReference type="SUPFAM" id="SSF51735">
    <property type="entry name" value="NAD(P)-binding Rossmann-fold domains"/>
    <property type="match status" value="1"/>
</dbReference>
<evidence type="ECO:0000259" key="6">
    <source>
        <dbReference type="Pfam" id="PF02826"/>
    </source>
</evidence>
<dbReference type="FunFam" id="3.40.50.720:FF:000203">
    <property type="entry name" value="D-3-phosphoglycerate dehydrogenase (SerA)"/>
    <property type="match status" value="1"/>
</dbReference>
<reference evidence="8" key="1">
    <citation type="journal article" date="2017" name="Genome Announc.">
        <title>Draft Genome Sequence of Terrimicrobium sacchariphilum NM-5T, a Facultative Anaerobic Soil Bacterium of the Class Spartobacteria.</title>
        <authorList>
            <person name="Qiu Y.L."/>
            <person name="Tourlousse D.M."/>
            <person name="Matsuura N."/>
            <person name="Ohashi A."/>
            <person name="Sekiguchi Y."/>
        </authorList>
    </citation>
    <scope>NUCLEOTIDE SEQUENCE [LARGE SCALE GENOMIC DNA]</scope>
    <source>
        <strain evidence="8">NM-5</strain>
    </source>
</reference>
<dbReference type="InterPro" id="IPR006139">
    <property type="entry name" value="D-isomer_2_OHA_DH_cat_dom"/>
</dbReference>
<evidence type="ECO:0000256" key="4">
    <source>
        <dbReference type="RuleBase" id="RU003719"/>
    </source>
</evidence>
<proteinExistence type="inferred from homology"/>
<dbReference type="STRING" id="690879.TSACC_21842"/>
<gene>
    <name evidence="7" type="ORF">TSACC_21842</name>
</gene>
<dbReference type="Pfam" id="PF00389">
    <property type="entry name" value="2-Hacid_dh"/>
    <property type="match status" value="1"/>
</dbReference>
<dbReference type="InterPro" id="IPR006140">
    <property type="entry name" value="D-isomer_DH_NAD-bd"/>
</dbReference>
<dbReference type="PROSITE" id="PS00670">
    <property type="entry name" value="D_2_HYDROXYACID_DH_2"/>
    <property type="match status" value="1"/>
</dbReference>